<dbReference type="AlphaFoldDB" id="A0A4Q4KS02"/>
<feature type="chain" id="PRO_5020595000" evidence="1">
    <location>
        <begin position="21"/>
        <end position="393"/>
    </location>
</feature>
<gene>
    <name evidence="2" type="ORF">ERX46_01585</name>
</gene>
<evidence type="ECO:0000313" key="2">
    <source>
        <dbReference type="EMBL" id="RYM35712.1"/>
    </source>
</evidence>
<dbReference type="GO" id="GO:0015562">
    <property type="term" value="F:efflux transmembrane transporter activity"/>
    <property type="evidence" value="ECO:0007669"/>
    <property type="project" value="InterPro"/>
</dbReference>
<comment type="caution">
    <text evidence="2">The sequence shown here is derived from an EMBL/GenBank/DDBJ whole genome shotgun (WGS) entry which is preliminary data.</text>
</comment>
<dbReference type="RefSeq" id="WP_130092079.1">
    <property type="nucleotide sequence ID" value="NZ_SETE01000001.1"/>
</dbReference>
<feature type="signal peptide" evidence="1">
    <location>
        <begin position="1"/>
        <end position="20"/>
    </location>
</feature>
<accession>A0A4Q4KS02</accession>
<dbReference type="Gene3D" id="1.20.1600.10">
    <property type="entry name" value="Outer membrane efflux proteins (OEP)"/>
    <property type="match status" value="1"/>
</dbReference>
<name>A0A4Q4KS02_9FLAO</name>
<reference evidence="2 3" key="1">
    <citation type="submission" date="2019-02" db="EMBL/GenBank/DDBJ databases">
        <title>Genome sequence of the sea-ice species Brumimicrobium glaciale.</title>
        <authorList>
            <person name="Bowman J.P."/>
        </authorList>
    </citation>
    <scope>NUCLEOTIDE SEQUENCE [LARGE SCALE GENOMIC DNA]</scope>
    <source>
        <strain evidence="2 3">IC156</strain>
    </source>
</reference>
<sequence>MKKSFYIILLLFGMALNAKSQISIDSVLYTIEQNNKTIQANVQLWEAKKMEYKTGLMPSNPKVDYDFLNGSPVGAGNQIDFAVTQSFDFPTVYSKKKQLSEEQIKQAEFQLTSAKQDILLEAKLTCIELVYRYKFQSEVLKRKESTDKWLSDFQSSMVKGERSILDVNKAKLQLTEINADFQRNLSAINQLNQKLTELNGGVVLNVTDLSYSEIIEVPSFENLEEEIKANDPIREYIEQENVIIEKKIELSKAMSLPKVEAGYRYQAILGQRFNGVHVGLTIPLWENKNKVKAQQANLEFNDLNLLNHSNERYYYIQNIYEKQLNLKLTLDEYETLFTGLNTVELLDKSLELGHISTIEYFMELSFYYGALKNYLMTEKEYRQSIAELFKYKL</sequence>
<keyword evidence="1" id="KW-0732">Signal</keyword>
<proteinExistence type="predicted"/>
<protein>
    <submittedName>
        <fullName evidence="2">Transporter</fullName>
    </submittedName>
</protein>
<keyword evidence="3" id="KW-1185">Reference proteome</keyword>
<dbReference type="EMBL" id="SETE01000001">
    <property type="protein sequence ID" value="RYM35712.1"/>
    <property type="molecule type" value="Genomic_DNA"/>
</dbReference>
<organism evidence="2 3">
    <name type="scientific">Brumimicrobium glaciale</name>
    <dbReference type="NCBI Taxonomy" id="200475"/>
    <lineage>
        <taxon>Bacteria</taxon>
        <taxon>Pseudomonadati</taxon>
        <taxon>Bacteroidota</taxon>
        <taxon>Flavobacteriia</taxon>
        <taxon>Flavobacteriales</taxon>
        <taxon>Crocinitomicaceae</taxon>
        <taxon>Brumimicrobium</taxon>
    </lineage>
</organism>
<evidence type="ECO:0000313" key="3">
    <source>
        <dbReference type="Proteomes" id="UP000293952"/>
    </source>
</evidence>
<evidence type="ECO:0000256" key="1">
    <source>
        <dbReference type="SAM" id="SignalP"/>
    </source>
</evidence>
<dbReference type="SUPFAM" id="SSF56954">
    <property type="entry name" value="Outer membrane efflux proteins (OEP)"/>
    <property type="match status" value="1"/>
</dbReference>
<dbReference type="Proteomes" id="UP000293952">
    <property type="component" value="Unassembled WGS sequence"/>
</dbReference>
<dbReference type="OrthoDB" id="712316at2"/>